<keyword evidence="3" id="KW-0964">Secreted</keyword>
<keyword evidence="4" id="KW-0732">Signal</keyword>
<dbReference type="InterPro" id="IPR029058">
    <property type="entry name" value="AB_hydrolase_fold"/>
</dbReference>
<evidence type="ECO:0000256" key="1">
    <source>
        <dbReference type="ARBA" id="ARBA00004613"/>
    </source>
</evidence>
<keyword evidence="5" id="KW-0677">Repeat</keyword>
<dbReference type="Pfam" id="PF00135">
    <property type="entry name" value="COesterase"/>
    <property type="match status" value="1"/>
</dbReference>
<reference evidence="8" key="3">
    <citation type="submission" date="2025-09" db="UniProtKB">
        <authorList>
            <consortium name="Ensembl"/>
        </authorList>
    </citation>
    <scope>IDENTIFICATION</scope>
</reference>
<sequence length="838" mass="91334">DVPSQRYWIFKHQYTPQEVQRYCLQRCEEEEVCHVADLRDEGPLYFLCVLYPDTRVCGAYDKPLRQPCSLLLPRDPQRAHLKKVTLSGSVENFYKRVPFKKMVSYSVRNRVELSSKPITEGFFECERRCDEDPCCRAMGYVRDTSSPGPAVLCLTLNSLGVQTCGEESRSSWRVQDCSPSQVEAQVYPFGWYEKPVNMEDWKLLDSSSYLTDVSVSTFDVIHISRDIAGDHARVTAWCLSVSCAAVSLHNRASATRCVLYPDTHTCSPTGHAQDCRLLVREAASQVYLRRGESPEVTSVPIPDHGLLLGRAAVANVGSEVKAVHQFLGVPYAQPPIAGLRFGPPVPSNWTGSWNGTFASCIQPGDVVSGSSEDCLYLDVFVPRSASGNTSVLVFFYNPAPAASNTGPGLLDGSHLAAVGNVIVVTAHFRVAAFGFLSSGMSCLASQPGNSGLLDQVAALRWVQEHIGHFGGDPRRVTLGAERNGADVASLHLTSSSSSGLFDRVMLMGGSAFSPATVISNSRAQELSSSLGRELNCPISDPAQLLACLRTAPAPSLNAAQTKLLAVSGPLQAWAPVVDGISVKEPPASAFRASRYHTADLLLGSSTEDGLIGRAKKIKSFEELQGRADSKTAFYQALANSLGGREDNALIKQAATWFYSLQHAPTPSGYNVFSRALENATRDLFIICPVQRMADFWAANTRSNVFVYHLPEDMAQTSADLSLPLDVQLAFGLPHNLLQHELFSSAERTLSLQTMSYLANFIKSGNPNRPVSLSRVSPSTLLPPWPRFLPHPSGDNYKELRPALGNSRGVRRAECSFWNDYVPSLTGRKASGDFPACSP</sequence>
<dbReference type="InterPro" id="IPR019819">
    <property type="entry name" value="Carboxylesterase_B_CS"/>
</dbReference>
<dbReference type="InterPro" id="IPR052001">
    <property type="entry name" value="MHC-II_Gamma/Thyroglobulin"/>
</dbReference>
<dbReference type="GO" id="GO:0006590">
    <property type="term" value="P:thyroid hormone generation"/>
    <property type="evidence" value="ECO:0007669"/>
    <property type="project" value="TreeGrafter"/>
</dbReference>
<dbReference type="PANTHER" id="PTHR14093">
    <property type="entry name" value="HLA CLASS II GAMMA CHAIN"/>
    <property type="match status" value="1"/>
</dbReference>
<dbReference type="AlphaFoldDB" id="A0AAY4CC92"/>
<comment type="subcellular location">
    <subcellularLocation>
        <location evidence="1">Secreted</location>
    </subcellularLocation>
</comment>
<feature type="domain" description="Carboxylesterase type B" evidence="7">
    <location>
        <begin position="303"/>
        <end position="817"/>
    </location>
</feature>
<organism evidence="8 9">
    <name type="scientific">Denticeps clupeoides</name>
    <name type="common">denticle herring</name>
    <dbReference type="NCBI Taxonomy" id="299321"/>
    <lineage>
        <taxon>Eukaryota</taxon>
        <taxon>Metazoa</taxon>
        <taxon>Chordata</taxon>
        <taxon>Craniata</taxon>
        <taxon>Vertebrata</taxon>
        <taxon>Euteleostomi</taxon>
        <taxon>Actinopterygii</taxon>
        <taxon>Neopterygii</taxon>
        <taxon>Teleostei</taxon>
        <taxon>Clupei</taxon>
        <taxon>Clupeiformes</taxon>
        <taxon>Denticipitoidei</taxon>
        <taxon>Denticipitidae</taxon>
        <taxon>Denticeps</taxon>
    </lineage>
</organism>
<reference evidence="8 9" key="1">
    <citation type="submission" date="2020-06" db="EMBL/GenBank/DDBJ databases">
        <authorList>
            <consortium name="Wellcome Sanger Institute Data Sharing"/>
        </authorList>
    </citation>
    <scope>NUCLEOTIDE SEQUENCE [LARGE SCALE GENOMIC DNA]</scope>
</reference>
<dbReference type="InterPro" id="IPR002018">
    <property type="entry name" value="CarbesteraseB"/>
</dbReference>
<dbReference type="Ensembl" id="ENSDCDT00010037717.1">
    <property type="protein sequence ID" value="ENSDCDP00010030344.1"/>
    <property type="gene ID" value="ENSDCDG00010019312.1"/>
</dbReference>
<dbReference type="GO" id="GO:0005615">
    <property type="term" value="C:extracellular space"/>
    <property type="evidence" value="ECO:0007669"/>
    <property type="project" value="TreeGrafter"/>
</dbReference>
<evidence type="ECO:0000256" key="2">
    <source>
        <dbReference type="ARBA" id="ARBA00005964"/>
    </source>
</evidence>
<dbReference type="PANTHER" id="PTHR14093:SF19">
    <property type="entry name" value="THYROGLOBULIN"/>
    <property type="match status" value="1"/>
</dbReference>
<dbReference type="FunFam" id="3.40.50.1820:FF:000127">
    <property type="entry name" value="Thyroglobulin"/>
    <property type="match status" value="1"/>
</dbReference>
<dbReference type="SUPFAM" id="SSF53474">
    <property type="entry name" value="alpha/beta-Hydrolases"/>
    <property type="match status" value="1"/>
</dbReference>
<dbReference type="PROSITE" id="PS00941">
    <property type="entry name" value="CARBOXYLESTERASE_B_2"/>
    <property type="match status" value="1"/>
</dbReference>
<comment type="similarity">
    <text evidence="2">Belongs to the type-B carboxylesterase/lipase family.</text>
</comment>
<evidence type="ECO:0000256" key="3">
    <source>
        <dbReference type="ARBA" id="ARBA00022525"/>
    </source>
</evidence>
<protein>
    <recommendedName>
        <fullName evidence="7">Carboxylesterase type B domain-containing protein</fullName>
    </recommendedName>
</protein>
<dbReference type="GeneTree" id="ENSGT00940000159300"/>
<gene>
    <name evidence="8" type="primary">TG</name>
</gene>
<evidence type="ECO:0000313" key="8">
    <source>
        <dbReference type="Ensembl" id="ENSDCDP00010030344.1"/>
    </source>
</evidence>
<dbReference type="Proteomes" id="UP000694580">
    <property type="component" value="Chromosome 7"/>
</dbReference>
<accession>A0AAY4CC92</accession>
<keyword evidence="6" id="KW-0325">Glycoprotein</keyword>
<dbReference type="Gene3D" id="3.40.50.1820">
    <property type="entry name" value="alpha/beta hydrolase"/>
    <property type="match status" value="1"/>
</dbReference>
<name>A0AAY4CC92_9TELE</name>
<proteinExistence type="inferred from homology"/>
<reference evidence="8" key="2">
    <citation type="submission" date="2025-08" db="UniProtKB">
        <authorList>
            <consortium name="Ensembl"/>
        </authorList>
    </citation>
    <scope>IDENTIFICATION</scope>
</reference>
<evidence type="ECO:0000259" key="7">
    <source>
        <dbReference type="Pfam" id="PF00135"/>
    </source>
</evidence>
<evidence type="ECO:0000256" key="4">
    <source>
        <dbReference type="ARBA" id="ARBA00022729"/>
    </source>
</evidence>
<keyword evidence="9" id="KW-1185">Reference proteome</keyword>
<evidence type="ECO:0000313" key="9">
    <source>
        <dbReference type="Proteomes" id="UP000694580"/>
    </source>
</evidence>
<evidence type="ECO:0000256" key="5">
    <source>
        <dbReference type="ARBA" id="ARBA00022737"/>
    </source>
</evidence>
<evidence type="ECO:0000256" key="6">
    <source>
        <dbReference type="ARBA" id="ARBA00023180"/>
    </source>
</evidence>